<name>A0A3L8PAH8_9ACTN</name>
<dbReference type="RefSeq" id="WP_208006924.1">
    <property type="nucleotide sequence ID" value="NZ_RDBF01000138.1"/>
</dbReference>
<keyword evidence="2" id="KW-1185">Reference proteome</keyword>
<proteinExistence type="predicted"/>
<keyword evidence="1" id="KW-0547">Nucleotide-binding</keyword>
<sequence length="131" mass="14703">RRVDERLDAAGIDPSGLGASTFHAFGLNVIGKATGRKPRLAPWLDGGQDVAMVSRIVDELRDRSPDFRFKWDMYRLLFARMADDPAGGEPDAYDYVTRATGFRTFNGETVKSQGERMIADFLFLNGVTYEY</sequence>
<evidence type="ECO:0000313" key="2">
    <source>
        <dbReference type="Proteomes" id="UP000282515"/>
    </source>
</evidence>
<dbReference type="EMBL" id="RDBF01000138">
    <property type="protein sequence ID" value="RLV52111.1"/>
    <property type="molecule type" value="Genomic_DNA"/>
</dbReference>
<keyword evidence="1" id="KW-0378">Hydrolase</keyword>
<organism evidence="1 2">
    <name type="scientific">Aeromicrobium phragmitis</name>
    <dbReference type="NCBI Taxonomy" id="2478914"/>
    <lineage>
        <taxon>Bacteria</taxon>
        <taxon>Bacillati</taxon>
        <taxon>Actinomycetota</taxon>
        <taxon>Actinomycetes</taxon>
        <taxon>Propionibacteriales</taxon>
        <taxon>Nocardioidaceae</taxon>
        <taxon>Aeromicrobium</taxon>
    </lineage>
</organism>
<dbReference type="AlphaFoldDB" id="A0A3L8PAH8"/>
<dbReference type="Proteomes" id="UP000282515">
    <property type="component" value="Unassembled WGS sequence"/>
</dbReference>
<reference evidence="1 2" key="1">
    <citation type="submission" date="2018-10" db="EMBL/GenBank/DDBJ databases">
        <title>Aeromicrobium sp. 9W16Y-2 whole genome shotgun sequence.</title>
        <authorList>
            <person name="Li F."/>
        </authorList>
    </citation>
    <scope>NUCLEOTIDE SEQUENCE [LARGE SCALE GENOMIC DNA]</scope>
    <source>
        <strain evidence="1 2">9W16Y-2</strain>
    </source>
</reference>
<protein>
    <submittedName>
        <fullName evidence="1">DNA helicase UvrD</fullName>
    </submittedName>
</protein>
<dbReference type="GO" id="GO:0004386">
    <property type="term" value="F:helicase activity"/>
    <property type="evidence" value="ECO:0007669"/>
    <property type="project" value="UniProtKB-KW"/>
</dbReference>
<comment type="caution">
    <text evidence="1">The sequence shown here is derived from an EMBL/GenBank/DDBJ whole genome shotgun (WGS) entry which is preliminary data.</text>
</comment>
<accession>A0A3L8PAH8</accession>
<gene>
    <name evidence="1" type="ORF">D9V41_16645</name>
</gene>
<feature type="non-terminal residue" evidence="1">
    <location>
        <position position="1"/>
    </location>
</feature>
<evidence type="ECO:0000313" key="1">
    <source>
        <dbReference type="EMBL" id="RLV52111.1"/>
    </source>
</evidence>
<keyword evidence="1" id="KW-0067">ATP-binding</keyword>
<keyword evidence="1" id="KW-0347">Helicase</keyword>
<feature type="non-terminal residue" evidence="1">
    <location>
        <position position="131"/>
    </location>
</feature>